<evidence type="ECO:0000313" key="2">
    <source>
        <dbReference type="EMBL" id="SPO29083.1"/>
    </source>
</evidence>
<reference evidence="2 3" key="1">
    <citation type="submission" date="2018-03" db="EMBL/GenBank/DDBJ databases">
        <authorList>
            <person name="Guldener U."/>
        </authorList>
    </citation>
    <scope>NUCLEOTIDE SEQUENCE [LARGE SCALE GENOMIC DNA]</scope>
    <source>
        <strain evidence="2 3">NBRC100155</strain>
    </source>
</reference>
<accession>A0A5C3EEL5</accession>
<protein>
    <submittedName>
        <fullName evidence="2">Uncharacterized protein</fullName>
    </submittedName>
</protein>
<dbReference type="Proteomes" id="UP000324022">
    <property type="component" value="Unassembled WGS sequence"/>
</dbReference>
<proteinExistence type="predicted"/>
<feature type="compositionally biased region" description="Gly residues" evidence="1">
    <location>
        <begin position="107"/>
        <end position="116"/>
    </location>
</feature>
<feature type="region of interest" description="Disordered" evidence="1">
    <location>
        <begin position="77"/>
        <end position="116"/>
    </location>
</feature>
<evidence type="ECO:0000256" key="1">
    <source>
        <dbReference type="SAM" id="MobiDB-lite"/>
    </source>
</evidence>
<name>A0A5C3EEL5_9BASI</name>
<feature type="compositionally biased region" description="Basic residues" evidence="1">
    <location>
        <begin position="85"/>
        <end position="95"/>
    </location>
</feature>
<organism evidence="2 3">
    <name type="scientific">Ustilago trichophora</name>
    <dbReference type="NCBI Taxonomy" id="86804"/>
    <lineage>
        <taxon>Eukaryota</taxon>
        <taxon>Fungi</taxon>
        <taxon>Dikarya</taxon>
        <taxon>Basidiomycota</taxon>
        <taxon>Ustilaginomycotina</taxon>
        <taxon>Ustilaginomycetes</taxon>
        <taxon>Ustilaginales</taxon>
        <taxon>Ustilaginaceae</taxon>
        <taxon>Ustilago</taxon>
    </lineage>
</organism>
<sequence length="116" mass="12425">MMLKICNISCHSSCSLNFPAYRPSAVGDGISGLTVENLYACFAIDASARNGARQAAVKNRGTSLLAAPTPSLLPPLISSQGEGCRRRRRRRRRSNVKSINNETHHVGGVGGSIMRS</sequence>
<evidence type="ECO:0000313" key="3">
    <source>
        <dbReference type="Proteomes" id="UP000324022"/>
    </source>
</evidence>
<dbReference type="EMBL" id="OOIN01000026">
    <property type="protein sequence ID" value="SPO29083.1"/>
    <property type="molecule type" value="Genomic_DNA"/>
</dbReference>
<keyword evidence="3" id="KW-1185">Reference proteome</keyword>
<dbReference type="AlphaFoldDB" id="A0A5C3EEL5"/>
<gene>
    <name evidence="2" type="ORF">UTRI_05657</name>
</gene>